<dbReference type="InterPro" id="IPR007263">
    <property type="entry name" value="DCC1-like"/>
</dbReference>
<dbReference type="AlphaFoldDB" id="A0AAV3U316"/>
<reference evidence="2" key="1">
    <citation type="journal article" date="2019" name="Int. J. Syst. Evol. Microbiol.">
        <title>The Global Catalogue of Microorganisms (GCM) 10K type strain sequencing project: providing services to taxonomists for standard genome sequencing and annotation.</title>
        <authorList>
            <consortium name="The Broad Institute Genomics Platform"/>
            <consortium name="The Broad Institute Genome Sequencing Center for Infectious Disease"/>
            <person name="Wu L."/>
            <person name="Ma J."/>
        </authorList>
    </citation>
    <scope>NUCLEOTIDE SEQUENCE [LARGE SCALE GENOMIC DNA]</scope>
    <source>
        <strain evidence="2">JCM 19134</strain>
    </source>
</reference>
<evidence type="ECO:0000313" key="2">
    <source>
        <dbReference type="Proteomes" id="UP001409585"/>
    </source>
</evidence>
<proteinExistence type="predicted"/>
<comment type="caution">
    <text evidence="1">The sequence shown here is derived from an EMBL/GenBank/DDBJ whole genome shotgun (WGS) entry which is preliminary data.</text>
</comment>
<dbReference type="Pfam" id="PF04134">
    <property type="entry name" value="DCC1-like"/>
    <property type="match status" value="1"/>
</dbReference>
<dbReference type="RefSeq" id="WP_345422235.1">
    <property type="nucleotide sequence ID" value="NZ_AP031496.1"/>
</dbReference>
<keyword evidence="2" id="KW-1185">Reference proteome</keyword>
<dbReference type="InterPro" id="IPR044691">
    <property type="entry name" value="DCC1_Trx"/>
</dbReference>
<dbReference type="EMBL" id="BAABLX010000023">
    <property type="protein sequence ID" value="GAA4944379.1"/>
    <property type="molecule type" value="Genomic_DNA"/>
</dbReference>
<dbReference type="PANTHER" id="PTHR34290:SF2">
    <property type="entry name" value="OS04G0668800 PROTEIN"/>
    <property type="match status" value="1"/>
</dbReference>
<dbReference type="GO" id="GO:0015035">
    <property type="term" value="F:protein-disulfide reductase activity"/>
    <property type="evidence" value="ECO:0007669"/>
    <property type="project" value="InterPro"/>
</dbReference>
<gene>
    <name evidence="1" type="ORF">GCM10025791_24140</name>
</gene>
<name>A0AAV3U316_9ALTE</name>
<organism evidence="1 2">
    <name type="scientific">Halioxenophilus aromaticivorans</name>
    <dbReference type="NCBI Taxonomy" id="1306992"/>
    <lineage>
        <taxon>Bacteria</taxon>
        <taxon>Pseudomonadati</taxon>
        <taxon>Pseudomonadota</taxon>
        <taxon>Gammaproteobacteria</taxon>
        <taxon>Alteromonadales</taxon>
        <taxon>Alteromonadaceae</taxon>
        <taxon>Halioxenophilus</taxon>
    </lineage>
</organism>
<dbReference type="Proteomes" id="UP001409585">
    <property type="component" value="Unassembled WGS sequence"/>
</dbReference>
<sequence>MTNSPELTLFYDGACPLCSHEISYLQRHNTAAKVRFVDLNSPDIRQEFPVVDIKDAQQVLLAIDHNGLMLRGIDATHAAWQGVGKGAWVAPLRWRLSRPLALLGYAFFARHRQRISSLFKPRKERCDCK</sequence>
<evidence type="ECO:0000313" key="1">
    <source>
        <dbReference type="EMBL" id="GAA4944379.1"/>
    </source>
</evidence>
<dbReference type="PANTHER" id="PTHR34290">
    <property type="entry name" value="SI:CH73-390P7.2"/>
    <property type="match status" value="1"/>
</dbReference>
<protein>
    <submittedName>
        <fullName evidence="1">DUF393 domain-containing protein</fullName>
    </submittedName>
</protein>
<accession>A0AAV3U316</accession>